<gene>
    <name evidence="2" type="ORF">GCM10010094_36260</name>
</gene>
<comment type="caution">
    <text evidence="2">The sequence shown here is derived from an EMBL/GenBank/DDBJ whole genome shotgun (WGS) entry which is preliminary data.</text>
</comment>
<feature type="region of interest" description="Disordered" evidence="1">
    <location>
        <begin position="40"/>
        <end position="60"/>
    </location>
</feature>
<evidence type="ECO:0000256" key="1">
    <source>
        <dbReference type="SAM" id="MobiDB-lite"/>
    </source>
</evidence>
<reference evidence="2" key="1">
    <citation type="journal article" date="2014" name="Int. J. Syst. Evol. Microbiol.">
        <title>Complete genome sequence of Corynebacterium casei LMG S-19264T (=DSM 44701T), isolated from a smear-ripened cheese.</title>
        <authorList>
            <consortium name="US DOE Joint Genome Institute (JGI-PGF)"/>
            <person name="Walter F."/>
            <person name="Albersmeier A."/>
            <person name="Kalinowski J."/>
            <person name="Ruckert C."/>
        </authorList>
    </citation>
    <scope>NUCLEOTIDE SEQUENCE</scope>
    <source>
        <strain evidence="2">JCM 3035</strain>
    </source>
</reference>
<dbReference type="Proteomes" id="UP000637788">
    <property type="component" value="Unassembled WGS sequence"/>
</dbReference>
<keyword evidence="3" id="KW-1185">Reference proteome</keyword>
<name>A0A917VFT0_9ACTN</name>
<dbReference type="AlphaFoldDB" id="A0A917VFT0"/>
<organism evidence="2 3">
    <name type="scientific">Streptomyces flaveus</name>
    <dbReference type="NCBI Taxonomy" id="66370"/>
    <lineage>
        <taxon>Bacteria</taxon>
        <taxon>Bacillati</taxon>
        <taxon>Actinomycetota</taxon>
        <taxon>Actinomycetes</taxon>
        <taxon>Kitasatosporales</taxon>
        <taxon>Streptomycetaceae</taxon>
        <taxon>Streptomyces</taxon>
        <taxon>Streptomyces aurantiacus group</taxon>
    </lineage>
</organism>
<reference evidence="2" key="2">
    <citation type="submission" date="2020-09" db="EMBL/GenBank/DDBJ databases">
        <authorList>
            <person name="Sun Q."/>
            <person name="Ohkuma M."/>
        </authorList>
    </citation>
    <scope>NUCLEOTIDE SEQUENCE</scope>
    <source>
        <strain evidence="2">JCM 3035</strain>
    </source>
</reference>
<evidence type="ECO:0000313" key="2">
    <source>
        <dbReference type="EMBL" id="GGK72034.1"/>
    </source>
</evidence>
<evidence type="ECO:0000313" key="3">
    <source>
        <dbReference type="Proteomes" id="UP000637788"/>
    </source>
</evidence>
<accession>A0A917VFT0</accession>
<proteinExistence type="predicted"/>
<feature type="compositionally biased region" description="Gly residues" evidence="1">
    <location>
        <begin position="51"/>
        <end position="60"/>
    </location>
</feature>
<dbReference type="EMBL" id="BMPQ01000007">
    <property type="protein sequence ID" value="GGK72034.1"/>
    <property type="molecule type" value="Genomic_DNA"/>
</dbReference>
<sequence>MDLSVVDVGGLCAVREAIETQPRQPCPPPPRNRIDRTVRELTDSVGQRSDTGGGGGLATT</sequence>
<protein>
    <submittedName>
        <fullName evidence="2">Uncharacterized protein</fullName>
    </submittedName>
</protein>